<gene>
    <name evidence="3" type="ORF">L211DRAFT_834139</name>
</gene>
<dbReference type="Gene3D" id="3.40.50.720">
    <property type="entry name" value="NAD(P)-binding Rossmann-like Domain"/>
    <property type="match status" value="1"/>
</dbReference>
<dbReference type="Pfam" id="PF07993">
    <property type="entry name" value="NAD_binding_4"/>
    <property type="match status" value="1"/>
</dbReference>
<dbReference type="InterPro" id="IPR026055">
    <property type="entry name" value="FAR"/>
</dbReference>
<evidence type="ECO:0000313" key="4">
    <source>
        <dbReference type="Proteomes" id="UP000267821"/>
    </source>
</evidence>
<proteinExistence type="inferred from homology"/>
<reference evidence="3 4" key="1">
    <citation type="journal article" date="2018" name="Nat. Ecol. Evol.">
        <title>Pezizomycetes genomes reveal the molecular basis of ectomycorrhizal truffle lifestyle.</title>
        <authorList>
            <person name="Murat C."/>
            <person name="Payen T."/>
            <person name="Noel B."/>
            <person name="Kuo A."/>
            <person name="Morin E."/>
            <person name="Chen J."/>
            <person name="Kohler A."/>
            <person name="Krizsan K."/>
            <person name="Balestrini R."/>
            <person name="Da Silva C."/>
            <person name="Montanini B."/>
            <person name="Hainaut M."/>
            <person name="Levati E."/>
            <person name="Barry K.W."/>
            <person name="Belfiori B."/>
            <person name="Cichocki N."/>
            <person name="Clum A."/>
            <person name="Dockter R.B."/>
            <person name="Fauchery L."/>
            <person name="Guy J."/>
            <person name="Iotti M."/>
            <person name="Le Tacon F."/>
            <person name="Lindquist E.A."/>
            <person name="Lipzen A."/>
            <person name="Malagnac F."/>
            <person name="Mello A."/>
            <person name="Molinier V."/>
            <person name="Miyauchi S."/>
            <person name="Poulain J."/>
            <person name="Riccioni C."/>
            <person name="Rubini A."/>
            <person name="Sitrit Y."/>
            <person name="Splivallo R."/>
            <person name="Traeger S."/>
            <person name="Wang M."/>
            <person name="Zifcakova L."/>
            <person name="Wipf D."/>
            <person name="Zambonelli A."/>
            <person name="Paolocci F."/>
            <person name="Nowrousian M."/>
            <person name="Ottonello S."/>
            <person name="Baldrian P."/>
            <person name="Spatafora J.W."/>
            <person name="Henrissat B."/>
            <person name="Nagy L.G."/>
            <person name="Aury J.M."/>
            <person name="Wincker P."/>
            <person name="Grigoriev I.V."/>
            <person name="Bonfante P."/>
            <person name="Martin F.M."/>
        </authorList>
    </citation>
    <scope>NUCLEOTIDE SEQUENCE [LARGE SCALE GENOMIC DNA]</scope>
    <source>
        <strain evidence="3 4">ATCC MYA-4762</strain>
    </source>
</reference>
<feature type="domain" description="Thioester reductase (TE)" evidence="2">
    <location>
        <begin position="25"/>
        <end position="329"/>
    </location>
</feature>
<evidence type="ECO:0000259" key="2">
    <source>
        <dbReference type="Pfam" id="PF07993"/>
    </source>
</evidence>
<dbReference type="InterPro" id="IPR036291">
    <property type="entry name" value="NAD(P)-bd_dom_sf"/>
</dbReference>
<dbReference type="STRING" id="1051890.A0A3N4M5T6"/>
<dbReference type="SUPFAM" id="SSF51735">
    <property type="entry name" value="NAD(P)-binding Rossmann-fold domains"/>
    <property type="match status" value="1"/>
</dbReference>
<dbReference type="InParanoid" id="A0A3N4M5T6"/>
<dbReference type="AlphaFoldDB" id="A0A3N4M5T6"/>
<name>A0A3N4M5T6_9PEZI</name>
<keyword evidence="4" id="KW-1185">Reference proteome</keyword>
<keyword evidence="1" id="KW-0521">NADP</keyword>
<evidence type="ECO:0000313" key="3">
    <source>
        <dbReference type="EMBL" id="RPB28141.1"/>
    </source>
</evidence>
<dbReference type="PANTHER" id="PTHR11011">
    <property type="entry name" value="MALE STERILITY PROTEIN 2-RELATED"/>
    <property type="match status" value="1"/>
</dbReference>
<dbReference type="GO" id="GO:0005777">
    <property type="term" value="C:peroxisome"/>
    <property type="evidence" value="ECO:0007669"/>
    <property type="project" value="TreeGrafter"/>
</dbReference>
<dbReference type="EC" id="1.2.1.84" evidence="1"/>
<keyword evidence="1" id="KW-0560">Oxidoreductase</keyword>
<organism evidence="3 4">
    <name type="scientific">Terfezia boudieri ATCC MYA-4762</name>
    <dbReference type="NCBI Taxonomy" id="1051890"/>
    <lineage>
        <taxon>Eukaryota</taxon>
        <taxon>Fungi</taxon>
        <taxon>Dikarya</taxon>
        <taxon>Ascomycota</taxon>
        <taxon>Pezizomycotina</taxon>
        <taxon>Pezizomycetes</taxon>
        <taxon>Pezizales</taxon>
        <taxon>Pezizaceae</taxon>
        <taxon>Terfezia</taxon>
    </lineage>
</organism>
<protein>
    <recommendedName>
        <fullName evidence="1">Fatty acyl-CoA reductase</fullName>
        <ecNumber evidence="1">1.2.1.84</ecNumber>
    </recommendedName>
</protein>
<dbReference type="GO" id="GO:0102965">
    <property type="term" value="F:alcohol-forming long-chain fatty acyl-CoA reductase activity"/>
    <property type="evidence" value="ECO:0007669"/>
    <property type="project" value="UniProtKB-EC"/>
</dbReference>
<dbReference type="PANTHER" id="PTHR11011:SF45">
    <property type="entry name" value="FATTY ACYL-COA REDUCTASE CG8306-RELATED"/>
    <property type="match status" value="1"/>
</dbReference>
<accession>A0A3N4M5T6</accession>
<evidence type="ECO:0000256" key="1">
    <source>
        <dbReference type="RuleBase" id="RU363097"/>
    </source>
</evidence>
<dbReference type="Proteomes" id="UP000267821">
    <property type="component" value="Unassembled WGS sequence"/>
</dbReference>
<comment type="catalytic activity">
    <reaction evidence="1">
        <text>a long-chain fatty acyl-CoA + 2 NADPH + 2 H(+) = a long-chain primary fatty alcohol + 2 NADP(+) + CoA</text>
        <dbReference type="Rhea" id="RHEA:52716"/>
        <dbReference type="ChEBI" id="CHEBI:15378"/>
        <dbReference type="ChEBI" id="CHEBI:57287"/>
        <dbReference type="ChEBI" id="CHEBI:57783"/>
        <dbReference type="ChEBI" id="CHEBI:58349"/>
        <dbReference type="ChEBI" id="CHEBI:77396"/>
        <dbReference type="ChEBI" id="CHEBI:83139"/>
        <dbReference type="EC" id="1.2.1.84"/>
    </reaction>
</comment>
<comment type="similarity">
    <text evidence="1">Belongs to the fatty acyl-CoA reductase family.</text>
</comment>
<dbReference type="GO" id="GO:0035336">
    <property type="term" value="P:long-chain fatty-acyl-CoA metabolic process"/>
    <property type="evidence" value="ECO:0007669"/>
    <property type="project" value="TreeGrafter"/>
</dbReference>
<dbReference type="InterPro" id="IPR013120">
    <property type="entry name" value="FAR_NAD-bd"/>
</dbReference>
<keyword evidence="1" id="KW-0443">Lipid metabolism</keyword>
<dbReference type="EMBL" id="ML121530">
    <property type="protein sequence ID" value="RPB28141.1"/>
    <property type="molecule type" value="Genomic_DNA"/>
</dbReference>
<sequence>MTVARLSSTSSPILDYYDGRTLLVVGGSGFLGTAICWKLVTCTNVKQIYVLVRGGEDRLWKKWTSYLQDSQITTLRDSNLITPVDGDACNSKEIGITSADLLTTLRSTVSIIVNLAHNPRLLSTLSEIRSTNIDPALYVASFALGFPHLSRFVYASSAYANSHLHLLHDGLATNIHEVVYPTEPQEYSRAAPATPSTLTAEHLARTAEAEYAALFTTGTTPPYSAGVFFSASTYAKHLTERLLLSRYPPLGLSHLMIFRPSCIGPALREPYPTFEILGSTPVTTLISTAISAPTDALLLPTRSTTNASDGPAGLHTLIDEIPVDLCANQLIAHIAHGTTGPVHAIANVGALEEPDPRLHLGEYWDEYANCVPYVQRPVDLGWLDIDAVLRNVLRSESELQLTPVVRMYAHLGSTFTFANGKTGKLWEEGMQEVEQDLFPFWAIGRDEILCALRLRRKRTRQAIATGFKELEMFVGLDGPNGVEKGLGSGDAVTEYRKGGVLLPIATSVPVGEGIVLPTLA</sequence>
<dbReference type="OrthoDB" id="429813at2759"/>
<comment type="function">
    <text evidence="1">Catalyzes the reduction of fatty acyl-CoA to fatty alcohols.</text>
</comment>
<dbReference type="GO" id="GO:0080019">
    <property type="term" value="F:alcohol-forming very long-chain fatty acyl-CoA reductase activity"/>
    <property type="evidence" value="ECO:0007669"/>
    <property type="project" value="InterPro"/>
</dbReference>
<keyword evidence="1" id="KW-0444">Lipid biosynthesis</keyword>